<dbReference type="InterPro" id="IPR000210">
    <property type="entry name" value="BTB/POZ_dom"/>
</dbReference>
<dbReference type="PANTHER" id="PTHR24412:SF396">
    <property type="entry name" value="INFLUENZA VIRUS NS1A-BINDING PROTEIN"/>
    <property type="match status" value="1"/>
</dbReference>
<dbReference type="SMART" id="SM00225">
    <property type="entry name" value="BTB"/>
    <property type="match status" value="1"/>
</dbReference>
<evidence type="ECO:0000256" key="2">
    <source>
        <dbReference type="ARBA" id="ARBA00022737"/>
    </source>
</evidence>
<protein>
    <recommendedName>
        <fullName evidence="4">BTB domain-containing protein</fullName>
    </recommendedName>
</protein>
<evidence type="ECO:0000259" key="4">
    <source>
        <dbReference type="PROSITE" id="PS50097"/>
    </source>
</evidence>
<feature type="domain" description="BTB" evidence="4">
    <location>
        <begin position="60"/>
        <end position="133"/>
    </location>
</feature>
<keyword evidence="6" id="KW-1185">Reference proteome</keyword>
<evidence type="ECO:0000313" key="6">
    <source>
        <dbReference type="Proteomes" id="UP000792457"/>
    </source>
</evidence>
<accession>A0A8K0KQ66</accession>
<feature type="non-terminal residue" evidence="5">
    <location>
        <position position="347"/>
    </location>
</feature>
<sequence length="347" mass="39602">MADHGAGGDHELAINSKDQLTMVEQHQADQQANDLVFEDEKHLSRTLQALNMMRKNRRFCDVVLHVGSIEIHAHRAVLASASPYLFELFSADDETKGSARENIITYKLNGVFDKNAFEKLVDYAYTARLEVPSQHVRNVYLAARQLKMEKVVQECSEYLIRSLDEKNCIEIRALPGINRNHALVTKLDAFIAEEFTKVYKSPVISSLQCARIEVLNQTREEMCLVASDSLCRLVLAWIRQHWEDEEPPARLEALTEKTHLLYLAMDNSLQDCSELPTGDVSDTEIVQDYKKLSIKKKAQINAKNRRKGPLQPAKPRILMYSREISGNERLEAEAEKEWKLIASTKAH</sequence>
<evidence type="ECO:0000256" key="1">
    <source>
        <dbReference type="ARBA" id="ARBA00022441"/>
    </source>
</evidence>
<evidence type="ECO:0000313" key="5">
    <source>
        <dbReference type="EMBL" id="KAG8238394.1"/>
    </source>
</evidence>
<dbReference type="AlphaFoldDB" id="A0A8K0KQ66"/>
<comment type="caution">
    <text evidence="5">The sequence shown here is derived from an EMBL/GenBank/DDBJ whole genome shotgun (WGS) entry which is preliminary data.</text>
</comment>
<name>A0A8K0KQ66_LADFU</name>
<dbReference type="PANTHER" id="PTHR24412">
    <property type="entry name" value="KELCH PROTEIN"/>
    <property type="match status" value="1"/>
</dbReference>
<keyword evidence="3" id="KW-0009">Actin-binding</keyword>
<dbReference type="Proteomes" id="UP000792457">
    <property type="component" value="Unassembled WGS sequence"/>
</dbReference>
<keyword evidence="2" id="KW-0677">Repeat</keyword>
<organism evidence="5 6">
    <name type="scientific">Ladona fulva</name>
    <name type="common">Scarce chaser dragonfly</name>
    <name type="synonym">Libellula fulva</name>
    <dbReference type="NCBI Taxonomy" id="123851"/>
    <lineage>
        <taxon>Eukaryota</taxon>
        <taxon>Metazoa</taxon>
        <taxon>Ecdysozoa</taxon>
        <taxon>Arthropoda</taxon>
        <taxon>Hexapoda</taxon>
        <taxon>Insecta</taxon>
        <taxon>Pterygota</taxon>
        <taxon>Palaeoptera</taxon>
        <taxon>Odonata</taxon>
        <taxon>Epiprocta</taxon>
        <taxon>Anisoptera</taxon>
        <taxon>Libelluloidea</taxon>
        <taxon>Libellulidae</taxon>
        <taxon>Ladona</taxon>
    </lineage>
</organism>
<dbReference type="PROSITE" id="PS50097">
    <property type="entry name" value="BTB"/>
    <property type="match status" value="1"/>
</dbReference>
<dbReference type="Gene3D" id="1.25.40.420">
    <property type="match status" value="1"/>
</dbReference>
<dbReference type="Gene3D" id="3.30.710.10">
    <property type="entry name" value="Potassium Channel Kv1.1, Chain A"/>
    <property type="match status" value="1"/>
</dbReference>
<reference evidence="5" key="2">
    <citation type="submission" date="2017-10" db="EMBL/GenBank/DDBJ databases">
        <title>Ladona fulva Genome sequencing and assembly.</title>
        <authorList>
            <person name="Murali S."/>
            <person name="Richards S."/>
            <person name="Bandaranaike D."/>
            <person name="Bellair M."/>
            <person name="Blankenburg K."/>
            <person name="Chao H."/>
            <person name="Dinh H."/>
            <person name="Doddapaneni H."/>
            <person name="Dugan-Rocha S."/>
            <person name="Elkadiri S."/>
            <person name="Gnanaolivu R."/>
            <person name="Hernandez B."/>
            <person name="Skinner E."/>
            <person name="Javaid M."/>
            <person name="Lee S."/>
            <person name="Li M."/>
            <person name="Ming W."/>
            <person name="Munidasa M."/>
            <person name="Muniz J."/>
            <person name="Nguyen L."/>
            <person name="Hughes D."/>
            <person name="Osuji N."/>
            <person name="Pu L.-L."/>
            <person name="Puazo M."/>
            <person name="Qu C."/>
            <person name="Quiroz J."/>
            <person name="Raj R."/>
            <person name="Weissenberger G."/>
            <person name="Xin Y."/>
            <person name="Zou X."/>
            <person name="Han Y."/>
            <person name="Worley K."/>
            <person name="Muzny D."/>
            <person name="Gibbs R."/>
        </authorList>
    </citation>
    <scope>NUCLEOTIDE SEQUENCE</scope>
    <source>
        <strain evidence="5">Sampled in the wild</strain>
    </source>
</reference>
<evidence type="ECO:0000256" key="3">
    <source>
        <dbReference type="ARBA" id="ARBA00023203"/>
    </source>
</evidence>
<dbReference type="Pfam" id="PF00651">
    <property type="entry name" value="BTB"/>
    <property type="match status" value="1"/>
</dbReference>
<gene>
    <name evidence="5" type="ORF">J437_LFUL016830</name>
</gene>
<dbReference type="InterPro" id="IPR011333">
    <property type="entry name" value="SKP1/BTB/POZ_sf"/>
</dbReference>
<reference evidence="5" key="1">
    <citation type="submission" date="2013-04" db="EMBL/GenBank/DDBJ databases">
        <authorList>
            <person name="Qu J."/>
            <person name="Murali S.C."/>
            <person name="Bandaranaike D."/>
            <person name="Bellair M."/>
            <person name="Blankenburg K."/>
            <person name="Chao H."/>
            <person name="Dinh H."/>
            <person name="Doddapaneni H."/>
            <person name="Downs B."/>
            <person name="Dugan-Rocha S."/>
            <person name="Elkadiri S."/>
            <person name="Gnanaolivu R.D."/>
            <person name="Hernandez B."/>
            <person name="Javaid M."/>
            <person name="Jayaseelan J.C."/>
            <person name="Lee S."/>
            <person name="Li M."/>
            <person name="Ming W."/>
            <person name="Munidasa M."/>
            <person name="Muniz J."/>
            <person name="Nguyen L."/>
            <person name="Ongeri F."/>
            <person name="Osuji N."/>
            <person name="Pu L.-L."/>
            <person name="Puazo M."/>
            <person name="Qu C."/>
            <person name="Quiroz J."/>
            <person name="Raj R."/>
            <person name="Weissenberger G."/>
            <person name="Xin Y."/>
            <person name="Zou X."/>
            <person name="Han Y."/>
            <person name="Richards S."/>
            <person name="Worley K."/>
            <person name="Muzny D."/>
            <person name="Gibbs R."/>
        </authorList>
    </citation>
    <scope>NUCLEOTIDE SEQUENCE</scope>
    <source>
        <strain evidence="5">Sampled in the wild</strain>
    </source>
</reference>
<dbReference type="SUPFAM" id="SSF54695">
    <property type="entry name" value="POZ domain"/>
    <property type="match status" value="1"/>
</dbReference>
<dbReference type="OrthoDB" id="45365at2759"/>
<keyword evidence="1" id="KW-0880">Kelch repeat</keyword>
<proteinExistence type="predicted"/>
<dbReference type="CDD" id="cd18306">
    <property type="entry name" value="BTB_POZ_NS1BP"/>
    <property type="match status" value="1"/>
</dbReference>
<dbReference type="EMBL" id="KZ309352">
    <property type="protein sequence ID" value="KAG8238394.1"/>
    <property type="molecule type" value="Genomic_DNA"/>
</dbReference>